<sequence>MQTSYFLSFTSLLALTSAHGVILGAQGEDGSPASVGFQVNPDIARNCTSINPCQQDATIIRDAEIAANTVNECGRTELAGNIDIGENTENALSANAVTEVKAGTKMTVTIHQVNADGAGPYTCDLIEAGNNGVISQNLTVENNVPGSNGFSQAKEQQFNVTVTMPDSFNCVGASTGNVCTVRCRNNAQAGPFGGCFAVQQTDNTANVNTASNIETNLSAEKVDKQVAVDQANFPAAVKANQDAGTPEALANLAAAQAVGGLEVTSRPAATETPDVILGGNAASATPTNDANAAAETGNGNGRNGRNRKGNNNKRDRIARRYVMAGKDFNAVEQN</sequence>
<proteinExistence type="predicted"/>
<comment type="caution">
    <text evidence="3">The sequence shown here is derived from an EMBL/GenBank/DDBJ whole genome shotgun (WGS) entry which is preliminary data.</text>
</comment>
<feature type="region of interest" description="Disordered" evidence="1">
    <location>
        <begin position="272"/>
        <end position="316"/>
    </location>
</feature>
<protein>
    <recommendedName>
        <fullName evidence="5">GEgh 16 protein</fullName>
    </recommendedName>
</protein>
<evidence type="ECO:0000313" key="4">
    <source>
        <dbReference type="Proteomes" id="UP000193689"/>
    </source>
</evidence>
<dbReference type="GeneID" id="63774210"/>
<keyword evidence="4" id="KW-1185">Reference proteome</keyword>
<evidence type="ECO:0000256" key="2">
    <source>
        <dbReference type="SAM" id="SignalP"/>
    </source>
</evidence>
<dbReference type="PANTHER" id="PTHR34618">
    <property type="entry name" value="SURFACE PROTEIN MAS1, PUTATIVE-RELATED"/>
    <property type="match status" value="1"/>
</dbReference>
<dbReference type="AlphaFoldDB" id="A0A1Y2EFV7"/>
<dbReference type="Proteomes" id="UP000193689">
    <property type="component" value="Unassembled WGS sequence"/>
</dbReference>
<dbReference type="RefSeq" id="XP_040720257.1">
    <property type="nucleotide sequence ID" value="XM_040857998.1"/>
</dbReference>
<evidence type="ECO:0000313" key="3">
    <source>
        <dbReference type="EMBL" id="ORY70307.1"/>
    </source>
</evidence>
<keyword evidence="2" id="KW-0732">Signal</keyword>
<feature type="chain" id="PRO_5013367902" description="GEgh 16 protein" evidence="2">
    <location>
        <begin position="19"/>
        <end position="334"/>
    </location>
</feature>
<dbReference type="STRING" id="1141098.A0A1Y2EFV7"/>
<dbReference type="InterPro" id="IPR021476">
    <property type="entry name" value="Egh16-like"/>
</dbReference>
<accession>A0A1Y2EFV7</accession>
<evidence type="ECO:0000256" key="1">
    <source>
        <dbReference type="SAM" id="MobiDB-lite"/>
    </source>
</evidence>
<dbReference type="Pfam" id="PF11327">
    <property type="entry name" value="Egh16-like"/>
    <property type="match status" value="1"/>
</dbReference>
<feature type="signal peptide" evidence="2">
    <location>
        <begin position="1"/>
        <end position="18"/>
    </location>
</feature>
<feature type="compositionally biased region" description="Basic residues" evidence="1">
    <location>
        <begin position="304"/>
        <end position="316"/>
    </location>
</feature>
<dbReference type="InParanoid" id="A0A1Y2EFV7"/>
<dbReference type="OrthoDB" id="3241054at2759"/>
<organism evidence="3 4">
    <name type="scientific">Pseudomassariella vexata</name>
    <dbReference type="NCBI Taxonomy" id="1141098"/>
    <lineage>
        <taxon>Eukaryota</taxon>
        <taxon>Fungi</taxon>
        <taxon>Dikarya</taxon>
        <taxon>Ascomycota</taxon>
        <taxon>Pezizomycotina</taxon>
        <taxon>Sordariomycetes</taxon>
        <taxon>Xylariomycetidae</taxon>
        <taxon>Amphisphaeriales</taxon>
        <taxon>Pseudomassariaceae</taxon>
        <taxon>Pseudomassariella</taxon>
    </lineage>
</organism>
<evidence type="ECO:0008006" key="5">
    <source>
        <dbReference type="Google" id="ProtNLM"/>
    </source>
</evidence>
<dbReference type="EMBL" id="MCFJ01000002">
    <property type="protein sequence ID" value="ORY70307.1"/>
    <property type="molecule type" value="Genomic_DNA"/>
</dbReference>
<gene>
    <name evidence="3" type="ORF">BCR38DRAFT_405923</name>
</gene>
<dbReference type="PANTHER" id="PTHR34618:SF3">
    <property type="entry name" value="GEGH 16 PROTEIN"/>
    <property type="match status" value="1"/>
</dbReference>
<reference evidence="3 4" key="1">
    <citation type="submission" date="2016-07" db="EMBL/GenBank/DDBJ databases">
        <title>Pervasive Adenine N6-methylation of Active Genes in Fungi.</title>
        <authorList>
            <consortium name="DOE Joint Genome Institute"/>
            <person name="Mondo S.J."/>
            <person name="Dannebaum R.O."/>
            <person name="Kuo R.C."/>
            <person name="Labutti K."/>
            <person name="Haridas S."/>
            <person name="Kuo A."/>
            <person name="Salamov A."/>
            <person name="Ahrendt S.R."/>
            <person name="Lipzen A."/>
            <person name="Sullivan W."/>
            <person name="Andreopoulos W.B."/>
            <person name="Clum A."/>
            <person name="Lindquist E."/>
            <person name="Daum C."/>
            <person name="Ramamoorthy G.K."/>
            <person name="Gryganskyi A."/>
            <person name="Culley D."/>
            <person name="Magnuson J.K."/>
            <person name="James T.Y."/>
            <person name="O'Malley M.A."/>
            <person name="Stajich J.E."/>
            <person name="Spatafora J.W."/>
            <person name="Visel A."/>
            <person name="Grigoriev I.V."/>
        </authorList>
    </citation>
    <scope>NUCLEOTIDE SEQUENCE [LARGE SCALE GENOMIC DNA]</scope>
    <source>
        <strain evidence="3 4">CBS 129021</strain>
    </source>
</reference>
<name>A0A1Y2EFV7_9PEZI</name>